<keyword evidence="3" id="KW-0472">Membrane</keyword>
<reference evidence="5" key="2">
    <citation type="journal article" date="2018" name="BMC Genomics">
        <title>Whole genome sequencing and function prediction of 133 gut anaerobes isolated from chicken caecum in pure cultures.</title>
        <authorList>
            <person name="Medvecky M."/>
            <person name="Cejkova D."/>
            <person name="Polansky O."/>
            <person name="Karasova D."/>
            <person name="Kubasova T."/>
            <person name="Cizek A."/>
            <person name="Rychlik I."/>
        </authorList>
    </citation>
    <scope>NUCLEOTIDE SEQUENCE</scope>
    <source>
        <strain evidence="5">An149</strain>
    </source>
</reference>
<gene>
    <name evidence="5" type="ORF">B5E91_04915</name>
    <name evidence="4" type="ORF">K8V91_09170</name>
</gene>
<evidence type="ECO:0000313" key="6">
    <source>
        <dbReference type="Proteomes" id="UP000196258"/>
    </source>
</evidence>
<evidence type="ECO:0000313" key="4">
    <source>
        <dbReference type="EMBL" id="HJF41080.1"/>
    </source>
</evidence>
<reference evidence="4" key="4">
    <citation type="submission" date="2021-09" db="EMBL/GenBank/DDBJ databases">
        <authorList>
            <person name="Gilroy R."/>
        </authorList>
    </citation>
    <scope>NUCLEOTIDE SEQUENCE</scope>
    <source>
        <strain evidence="4">CHK193-16274</strain>
    </source>
</reference>
<accession>A0A1Y4QKG4</accession>
<dbReference type="SMART" id="SM00855">
    <property type="entry name" value="PGAM"/>
    <property type="match status" value="1"/>
</dbReference>
<feature type="binding site" evidence="2">
    <location>
        <begin position="7"/>
        <end position="14"/>
    </location>
    <ligand>
        <name>substrate</name>
    </ligand>
</feature>
<dbReference type="GO" id="GO:0005737">
    <property type="term" value="C:cytoplasm"/>
    <property type="evidence" value="ECO:0007669"/>
    <property type="project" value="TreeGrafter"/>
</dbReference>
<feature type="active site" description="Proton donor/acceptor" evidence="1">
    <location>
        <position position="77"/>
    </location>
</feature>
<dbReference type="Pfam" id="PF00300">
    <property type="entry name" value="His_Phos_1"/>
    <property type="match status" value="1"/>
</dbReference>
<dbReference type="Proteomes" id="UP000749320">
    <property type="component" value="Unassembled WGS sequence"/>
</dbReference>
<keyword evidence="3" id="KW-0812">Transmembrane</keyword>
<organism evidence="5 6">
    <name type="scientific">Thomasclavelia spiroformis</name>
    <dbReference type="NCBI Taxonomy" id="29348"/>
    <lineage>
        <taxon>Bacteria</taxon>
        <taxon>Bacillati</taxon>
        <taxon>Bacillota</taxon>
        <taxon>Erysipelotrichia</taxon>
        <taxon>Erysipelotrichales</taxon>
        <taxon>Coprobacillaceae</taxon>
        <taxon>Thomasclavelia</taxon>
    </lineage>
</organism>
<comment type="caution">
    <text evidence="5">The sequence shown here is derived from an EMBL/GenBank/DDBJ whole genome shotgun (WGS) entry which is preliminary data.</text>
</comment>
<dbReference type="Proteomes" id="UP000196258">
    <property type="component" value="Unassembled WGS sequence"/>
</dbReference>
<evidence type="ECO:0000256" key="2">
    <source>
        <dbReference type="PIRSR" id="PIRSR613078-2"/>
    </source>
</evidence>
<evidence type="ECO:0000313" key="5">
    <source>
        <dbReference type="EMBL" id="OUQ05759.1"/>
    </source>
</evidence>
<dbReference type="SUPFAM" id="SSF53254">
    <property type="entry name" value="Phosphoglycerate mutase-like"/>
    <property type="match status" value="1"/>
</dbReference>
<dbReference type="GO" id="GO:0016791">
    <property type="term" value="F:phosphatase activity"/>
    <property type="evidence" value="ECO:0007669"/>
    <property type="project" value="TreeGrafter"/>
</dbReference>
<dbReference type="PIRSF" id="PIRSF000709">
    <property type="entry name" value="6PFK_2-Ptase"/>
    <property type="match status" value="1"/>
</dbReference>
<keyword evidence="3" id="KW-1133">Transmembrane helix</keyword>
<feature type="active site" description="Tele-phosphohistidine intermediate" evidence="1">
    <location>
        <position position="8"/>
    </location>
</feature>
<proteinExistence type="predicted"/>
<reference evidence="4" key="3">
    <citation type="journal article" date="2021" name="PeerJ">
        <title>Extensive microbial diversity within the chicken gut microbiome revealed by metagenomics and culture.</title>
        <authorList>
            <person name="Gilroy R."/>
            <person name="Ravi A."/>
            <person name="Getino M."/>
            <person name="Pursley I."/>
            <person name="Horton D.L."/>
            <person name="Alikhan N.F."/>
            <person name="Baker D."/>
            <person name="Gharbi K."/>
            <person name="Hall N."/>
            <person name="Watson M."/>
            <person name="Adriaenssens E.M."/>
            <person name="Foster-Nyarko E."/>
            <person name="Jarju S."/>
            <person name="Secka A."/>
            <person name="Antonio M."/>
            <person name="Oren A."/>
            <person name="Chaudhuri R.R."/>
            <person name="La Ragione R."/>
            <person name="Hildebrand F."/>
            <person name="Pallen M.J."/>
        </authorList>
    </citation>
    <scope>NUCLEOTIDE SEQUENCE</scope>
    <source>
        <strain evidence="4">CHK193-16274</strain>
    </source>
</reference>
<dbReference type="PANTHER" id="PTHR48100:SF1">
    <property type="entry name" value="HISTIDINE PHOSPHATASE FAMILY PROTEIN-RELATED"/>
    <property type="match status" value="1"/>
</dbReference>
<protein>
    <submittedName>
        <fullName evidence="4">Histidine phosphatase family protein</fullName>
    </submittedName>
    <submittedName>
        <fullName evidence="5">Phosphoglycerate mutase</fullName>
    </submittedName>
</protein>
<feature type="binding site" evidence="2">
    <location>
        <position position="57"/>
    </location>
    <ligand>
        <name>substrate</name>
    </ligand>
</feature>
<dbReference type="EMBL" id="NFLB01000004">
    <property type="protein sequence ID" value="OUQ05759.1"/>
    <property type="molecule type" value="Genomic_DNA"/>
</dbReference>
<dbReference type="CDD" id="cd07067">
    <property type="entry name" value="HP_PGM_like"/>
    <property type="match status" value="1"/>
</dbReference>
<name>A0A1Y4QKG4_9FIRM</name>
<dbReference type="EMBL" id="DYWV01000314">
    <property type="protein sequence ID" value="HJF41080.1"/>
    <property type="molecule type" value="Genomic_DNA"/>
</dbReference>
<dbReference type="PANTHER" id="PTHR48100">
    <property type="entry name" value="BROAD-SPECIFICITY PHOSPHATASE YOR283W-RELATED"/>
    <property type="match status" value="1"/>
</dbReference>
<dbReference type="InterPro" id="IPR013078">
    <property type="entry name" value="His_Pase_superF_clade-1"/>
</dbReference>
<sequence>MKIYITRHSKTLWNQEKRLQGWQDSPLSETGIKDALLLKDRIKDLKIDCCYSSPIGRAKSTSQILFDHFNEDVRLKEMNFGIYEGKKIAELLNNEEYFNLWNHPDDNVRLTGGESYFEVQTRLKSFINDVYQKYHDKTIFITIHGMLFVILHGLMLNYQTKDLVKINQHIVRGCSLSEVDFDGKNFTIKYIGDASHLDDEEVISYK</sequence>
<dbReference type="InterPro" id="IPR050275">
    <property type="entry name" value="PGM_Phosphatase"/>
</dbReference>
<dbReference type="AlphaFoldDB" id="A0A1Y4QKG4"/>
<feature type="transmembrane region" description="Helical" evidence="3">
    <location>
        <begin position="139"/>
        <end position="158"/>
    </location>
</feature>
<reference evidence="6" key="1">
    <citation type="submission" date="2017-04" db="EMBL/GenBank/DDBJ databases">
        <title>Function of individual gut microbiota members based on whole genome sequencing of pure cultures obtained from chicken caecum.</title>
        <authorList>
            <person name="Medvecky M."/>
            <person name="Cejkova D."/>
            <person name="Polansky O."/>
            <person name="Karasova D."/>
            <person name="Kubasova T."/>
            <person name="Cizek A."/>
            <person name="Rychlik I."/>
        </authorList>
    </citation>
    <scope>NUCLEOTIDE SEQUENCE [LARGE SCALE GENOMIC DNA]</scope>
    <source>
        <strain evidence="6">An149</strain>
    </source>
</reference>
<evidence type="ECO:0000256" key="3">
    <source>
        <dbReference type="SAM" id="Phobius"/>
    </source>
</evidence>
<dbReference type="Gene3D" id="3.40.50.1240">
    <property type="entry name" value="Phosphoglycerate mutase-like"/>
    <property type="match status" value="1"/>
</dbReference>
<dbReference type="RefSeq" id="WP_087255712.1">
    <property type="nucleotide sequence ID" value="NZ_CAJFOD010000090.1"/>
</dbReference>
<dbReference type="InterPro" id="IPR029033">
    <property type="entry name" value="His_PPase_superfam"/>
</dbReference>
<evidence type="ECO:0000256" key="1">
    <source>
        <dbReference type="PIRSR" id="PIRSR613078-1"/>
    </source>
</evidence>